<dbReference type="Proteomes" id="UP000054567">
    <property type="component" value="Unassembled WGS sequence"/>
</dbReference>
<dbReference type="VEuPathDB" id="FungiDB:CPAG_05671"/>
<evidence type="ECO:0000313" key="2">
    <source>
        <dbReference type="EMBL" id="KMM69353.1"/>
    </source>
</evidence>
<reference evidence="2 3" key="1">
    <citation type="submission" date="2007-06" db="EMBL/GenBank/DDBJ databases">
        <title>The Genome Sequence of Coccidioides posadasii RMSCC_3488.</title>
        <authorList>
            <consortium name="Coccidioides Genome Resources Consortium"/>
            <consortium name="The Broad Institute Genome Sequencing Platform"/>
            <person name="Henn M.R."/>
            <person name="Sykes S."/>
            <person name="Young S."/>
            <person name="Jaffe D."/>
            <person name="Berlin A."/>
            <person name="Alvarez P."/>
            <person name="Butler J."/>
            <person name="Gnerre S."/>
            <person name="Grabherr M."/>
            <person name="Mauceli E."/>
            <person name="Brockman W."/>
            <person name="Kodira C."/>
            <person name="Alvarado L."/>
            <person name="Zeng Q."/>
            <person name="Crawford M."/>
            <person name="Antoine C."/>
            <person name="Devon K."/>
            <person name="Galgiani J."/>
            <person name="Orsborn K."/>
            <person name="Lewis M.L."/>
            <person name="Nusbaum C."/>
            <person name="Galagan J."/>
            <person name="Birren B."/>
        </authorList>
    </citation>
    <scope>NUCLEOTIDE SEQUENCE [LARGE SCALE GENOMIC DNA]</scope>
    <source>
        <strain evidence="2 3">RMSCC 3488</strain>
    </source>
</reference>
<accession>A0A0J6FGD8</accession>
<gene>
    <name evidence="2" type="ORF">CPAG_05671</name>
</gene>
<feature type="region of interest" description="Disordered" evidence="1">
    <location>
        <begin position="166"/>
        <end position="207"/>
    </location>
</feature>
<protein>
    <submittedName>
        <fullName evidence="2">Uncharacterized protein</fullName>
    </submittedName>
</protein>
<reference evidence="3" key="3">
    <citation type="journal article" date="2010" name="Genome Res.">
        <title>Population genomic sequencing of Coccidioides fungi reveals recent hybridization and transposon control.</title>
        <authorList>
            <person name="Neafsey D.E."/>
            <person name="Barker B.M."/>
            <person name="Sharpton T.J."/>
            <person name="Stajich J.E."/>
            <person name="Park D.J."/>
            <person name="Whiston E."/>
            <person name="Hung C.-Y."/>
            <person name="McMahan C."/>
            <person name="White J."/>
            <person name="Sykes S."/>
            <person name="Heiman D."/>
            <person name="Young S."/>
            <person name="Zeng Q."/>
            <person name="Abouelleil A."/>
            <person name="Aftuck L."/>
            <person name="Bessette D."/>
            <person name="Brown A."/>
            <person name="FitzGerald M."/>
            <person name="Lui A."/>
            <person name="Macdonald J.P."/>
            <person name="Priest M."/>
            <person name="Orbach M.J."/>
            <person name="Galgiani J.N."/>
            <person name="Kirkland T.N."/>
            <person name="Cole G.T."/>
            <person name="Birren B.W."/>
            <person name="Henn M.R."/>
            <person name="Taylor J.W."/>
            <person name="Rounsley S.D."/>
        </authorList>
    </citation>
    <scope>NUCLEOTIDE SEQUENCE [LARGE SCALE GENOMIC DNA]</scope>
    <source>
        <strain evidence="3">RMSCC 3488</strain>
    </source>
</reference>
<dbReference type="EMBL" id="DS268111">
    <property type="protein sequence ID" value="KMM69353.1"/>
    <property type="molecule type" value="Genomic_DNA"/>
</dbReference>
<sequence>MDRPYASTGRTLAKVRPSSGSLVLVTKAKKGRYEIWNTPREGWSHGLAPTCAINCPVKRFLSLGRRERHPCSSAKVLQHGIYARRVDAGSRSLTTISIPMNGAGYLILRTGAMVEENRPDAFLPPCLWQPLWRHSYRSGFAIRTIREEDQSSVLLERSRGIALGILDERHRPQSEQPLYPFDPLSNRGPGQRKSGAQGDFVTNSSHS</sequence>
<name>A0A0J6FGD8_COCPO</name>
<organism evidence="2 3">
    <name type="scientific">Coccidioides posadasii RMSCC 3488</name>
    <dbReference type="NCBI Taxonomy" id="454284"/>
    <lineage>
        <taxon>Eukaryota</taxon>
        <taxon>Fungi</taxon>
        <taxon>Dikarya</taxon>
        <taxon>Ascomycota</taxon>
        <taxon>Pezizomycotina</taxon>
        <taxon>Eurotiomycetes</taxon>
        <taxon>Eurotiomycetidae</taxon>
        <taxon>Onygenales</taxon>
        <taxon>Onygenaceae</taxon>
        <taxon>Coccidioides</taxon>
    </lineage>
</organism>
<reference evidence="3" key="2">
    <citation type="journal article" date="2009" name="Genome Res.">
        <title>Comparative genomic analyses of the human fungal pathogens Coccidioides and their relatives.</title>
        <authorList>
            <person name="Sharpton T.J."/>
            <person name="Stajich J.E."/>
            <person name="Rounsley S.D."/>
            <person name="Gardner M.J."/>
            <person name="Wortman J.R."/>
            <person name="Jordar V.S."/>
            <person name="Maiti R."/>
            <person name="Kodira C.D."/>
            <person name="Neafsey D.E."/>
            <person name="Zeng Q."/>
            <person name="Hung C.-Y."/>
            <person name="McMahan C."/>
            <person name="Muszewska A."/>
            <person name="Grynberg M."/>
            <person name="Mandel M.A."/>
            <person name="Kellner E.M."/>
            <person name="Barker B.M."/>
            <person name="Galgiani J.N."/>
            <person name="Orbach M.J."/>
            <person name="Kirkland T.N."/>
            <person name="Cole G.T."/>
            <person name="Henn M.R."/>
            <person name="Birren B.W."/>
            <person name="Taylor J.W."/>
        </authorList>
    </citation>
    <scope>NUCLEOTIDE SEQUENCE [LARGE SCALE GENOMIC DNA]</scope>
    <source>
        <strain evidence="3">RMSCC 3488</strain>
    </source>
</reference>
<evidence type="ECO:0000313" key="3">
    <source>
        <dbReference type="Proteomes" id="UP000054567"/>
    </source>
</evidence>
<evidence type="ECO:0000256" key="1">
    <source>
        <dbReference type="SAM" id="MobiDB-lite"/>
    </source>
</evidence>
<proteinExistence type="predicted"/>
<dbReference type="AlphaFoldDB" id="A0A0J6FGD8"/>